<feature type="transmembrane region" description="Helical" evidence="1">
    <location>
        <begin position="12"/>
        <end position="31"/>
    </location>
</feature>
<dbReference type="InterPro" id="IPR012902">
    <property type="entry name" value="N_methyl_site"/>
</dbReference>
<keyword evidence="1" id="KW-1133">Transmembrane helix</keyword>
<evidence type="ECO:0000313" key="2">
    <source>
        <dbReference type="EMBL" id="OQB75008.1"/>
    </source>
</evidence>
<dbReference type="AlphaFoldDB" id="A0A1V6CDM2"/>
<accession>A0A1V6CDM2</accession>
<reference evidence="2" key="1">
    <citation type="submission" date="2017-02" db="EMBL/GenBank/DDBJ databases">
        <title>Delving into the versatile metabolic prowess of the omnipresent phylum Bacteroidetes.</title>
        <authorList>
            <person name="Nobu M.K."/>
            <person name="Mei R."/>
            <person name="Narihiro T."/>
            <person name="Kuroda K."/>
            <person name="Liu W.-T."/>
        </authorList>
    </citation>
    <scope>NUCLEOTIDE SEQUENCE</scope>
    <source>
        <strain evidence="2">ADurb.Bin131</strain>
    </source>
</reference>
<comment type="caution">
    <text evidence="2">The sequence shown here is derived from an EMBL/GenBank/DDBJ whole genome shotgun (WGS) entry which is preliminary data.</text>
</comment>
<keyword evidence="1" id="KW-0812">Transmembrane</keyword>
<keyword evidence="1" id="KW-0472">Membrane</keyword>
<name>A0A1V6CDM2_UNCT6</name>
<organism evidence="2">
    <name type="scientific">candidate division TA06 bacterium ADurb.Bin131</name>
    <dbReference type="NCBI Taxonomy" id="1852827"/>
    <lineage>
        <taxon>Bacteria</taxon>
        <taxon>Bacteria division TA06</taxon>
    </lineage>
</organism>
<evidence type="ECO:0008006" key="3">
    <source>
        <dbReference type="Google" id="ProtNLM"/>
    </source>
</evidence>
<evidence type="ECO:0000256" key="1">
    <source>
        <dbReference type="SAM" id="Phobius"/>
    </source>
</evidence>
<dbReference type="Pfam" id="PF07963">
    <property type="entry name" value="N_methyl"/>
    <property type="match status" value="1"/>
</dbReference>
<proteinExistence type="predicted"/>
<protein>
    <recommendedName>
        <fullName evidence="3">Prepilin-type N-terminal cleavage/methylation domain-containing protein</fullName>
    </recommendedName>
</protein>
<gene>
    <name evidence="2" type="ORF">BWX89_00240</name>
</gene>
<dbReference type="EMBL" id="MWDQ01000025">
    <property type="protein sequence ID" value="OQB75008.1"/>
    <property type="molecule type" value="Genomic_DNA"/>
</dbReference>
<sequence length="162" mass="19118">MKNKTGFTLIEMLVYIAILIITLNFVFQIYYGSFGIIKRSNVYAEYLEDVQCFSDIFASDVRNASKILPDFKDFKTSRDTLVLMNPDSVMVYKFYREKKVIIKLNICDESITRQGQWFFSNVRFVYDVSSPDVIRVYVLPDNDGKIFKNREFFLCVRNRNES</sequence>
<dbReference type="Proteomes" id="UP000485562">
    <property type="component" value="Unassembled WGS sequence"/>
</dbReference>